<dbReference type="EMBL" id="LSQZ01000013">
    <property type="protein sequence ID" value="KXI14197.1"/>
    <property type="molecule type" value="Genomic_DNA"/>
</dbReference>
<evidence type="ECO:0000313" key="1">
    <source>
        <dbReference type="EMBL" id="KXI14197.1"/>
    </source>
</evidence>
<organism evidence="1 2">
    <name type="scientific">Peptostreptococcus anaerobius</name>
    <dbReference type="NCBI Taxonomy" id="1261"/>
    <lineage>
        <taxon>Bacteria</taxon>
        <taxon>Bacillati</taxon>
        <taxon>Bacillota</taxon>
        <taxon>Clostridia</taxon>
        <taxon>Peptostreptococcales</taxon>
        <taxon>Peptostreptococcaceae</taxon>
        <taxon>Peptostreptococcus</taxon>
    </lineage>
</organism>
<dbReference type="PATRIC" id="fig|1261.5.peg.372"/>
<dbReference type="Proteomes" id="UP000070326">
    <property type="component" value="Unassembled WGS sequence"/>
</dbReference>
<name>A0A135YXT8_9FIRM</name>
<evidence type="ECO:0000313" key="2">
    <source>
        <dbReference type="Proteomes" id="UP000070326"/>
    </source>
</evidence>
<dbReference type="AlphaFoldDB" id="A0A135YXT8"/>
<reference evidence="1 2" key="1">
    <citation type="submission" date="2016-02" db="EMBL/GenBank/DDBJ databases">
        <authorList>
            <person name="Wen L."/>
            <person name="He K."/>
            <person name="Yang H."/>
        </authorList>
    </citation>
    <scope>NUCLEOTIDE SEQUENCE [LARGE SCALE GENOMIC DNA]</scope>
    <source>
        <strain evidence="1 2">MJR8628A</strain>
    </source>
</reference>
<proteinExistence type="predicted"/>
<sequence length="46" mass="5662">MYIRTVIHSDIKKLRSKFAFRKDFSECRCIGWKTLKNFKKHIDIMK</sequence>
<protein>
    <submittedName>
        <fullName evidence="1">Uncharacterized protein</fullName>
    </submittedName>
</protein>
<gene>
    <name evidence="1" type="ORF">HMPREF3195_00366</name>
</gene>
<comment type="caution">
    <text evidence="1">The sequence shown here is derived from an EMBL/GenBank/DDBJ whole genome shotgun (WGS) entry which is preliminary data.</text>
</comment>
<accession>A0A135YXT8</accession>